<organism evidence="1 2">
    <name type="scientific">Capnocytophaga granulosa</name>
    <dbReference type="NCBI Taxonomy" id="45242"/>
    <lineage>
        <taxon>Bacteria</taxon>
        <taxon>Pseudomonadati</taxon>
        <taxon>Bacteroidota</taxon>
        <taxon>Flavobacteriia</taxon>
        <taxon>Flavobacteriales</taxon>
        <taxon>Flavobacteriaceae</taxon>
        <taxon>Capnocytophaga</taxon>
    </lineage>
</organism>
<reference evidence="1 2" key="1">
    <citation type="submission" date="2016-10" db="EMBL/GenBank/DDBJ databases">
        <authorList>
            <person name="Varghese N."/>
            <person name="Submissions S."/>
        </authorList>
    </citation>
    <scope>NUCLEOTIDE SEQUENCE [LARGE SCALE GENOMIC DNA]</scope>
    <source>
        <strain evidence="1 2">DSM 11449</strain>
    </source>
</reference>
<protein>
    <submittedName>
        <fullName evidence="1">Uncharacterized membrane-anchored protein</fullName>
    </submittedName>
</protein>
<dbReference type="AlphaFoldDB" id="A0A1H2YXN8"/>
<evidence type="ECO:0000313" key="2">
    <source>
        <dbReference type="Proteomes" id="UP000182771"/>
    </source>
</evidence>
<dbReference type="RefSeq" id="WP_016421136.1">
    <property type="nucleotide sequence ID" value="NZ_FNND01000008.1"/>
</dbReference>
<keyword evidence="2" id="KW-1185">Reference proteome</keyword>
<accession>A0A1H2YXN8</accession>
<proteinExistence type="predicted"/>
<sequence length="178" mass="21145">MRKKYLLIAFACMVLVQLAFPLKMIFDRELILLRGETFLMKIAPLDPYDAFRGRYVMISYEDREVPMPRKFQHMEDLKELYITVKKDEHGMLVYDQVTLQPPTNTNSYIREEAESYGFSYDDDEIWLDLPYRYYMNENKAPRAERLLNEAYAQIVVYKGQVVLKGILVNGMPIEKYLD</sequence>
<dbReference type="OrthoDB" id="4868247at2"/>
<dbReference type="Proteomes" id="UP000182771">
    <property type="component" value="Unassembled WGS sequence"/>
</dbReference>
<evidence type="ECO:0000313" key="1">
    <source>
        <dbReference type="EMBL" id="SDX09923.1"/>
    </source>
</evidence>
<dbReference type="GeneID" id="85016015"/>
<comment type="caution">
    <text evidence="1">The sequence shown here is derived from an EMBL/GenBank/DDBJ whole genome shotgun (WGS) entry which is preliminary data.</text>
</comment>
<gene>
    <name evidence="1" type="ORF">SAMN05444420_10859</name>
</gene>
<dbReference type="Pfam" id="PF14345">
    <property type="entry name" value="GDYXXLXY"/>
    <property type="match status" value="1"/>
</dbReference>
<name>A0A1H2YXN8_9FLAO</name>
<dbReference type="EMBL" id="FNND01000008">
    <property type="protein sequence ID" value="SDX09923.1"/>
    <property type="molecule type" value="Genomic_DNA"/>
</dbReference>
<dbReference type="InterPro" id="IPR025833">
    <property type="entry name" value="GDYXXLXY"/>
</dbReference>